<dbReference type="EMBL" id="JAPTYD010000057">
    <property type="protein sequence ID" value="MCZ0963931.1"/>
    <property type="molecule type" value="Genomic_DNA"/>
</dbReference>
<organism evidence="2 3">
    <name type="scientific">Paracoccus benzoatiresistens</name>
    <dbReference type="NCBI Taxonomy" id="2997341"/>
    <lineage>
        <taxon>Bacteria</taxon>
        <taxon>Pseudomonadati</taxon>
        <taxon>Pseudomonadota</taxon>
        <taxon>Alphaproteobacteria</taxon>
        <taxon>Rhodobacterales</taxon>
        <taxon>Paracoccaceae</taxon>
        <taxon>Paracoccus</taxon>
    </lineage>
</organism>
<feature type="compositionally biased region" description="Basic and acidic residues" evidence="1">
    <location>
        <begin position="69"/>
        <end position="85"/>
    </location>
</feature>
<comment type="caution">
    <text evidence="2">The sequence shown here is derived from an EMBL/GenBank/DDBJ whole genome shotgun (WGS) entry which is preliminary data.</text>
</comment>
<evidence type="ECO:0008006" key="4">
    <source>
        <dbReference type="Google" id="ProtNLM"/>
    </source>
</evidence>
<keyword evidence="3" id="KW-1185">Reference proteome</keyword>
<gene>
    <name evidence="2" type="ORF">OU682_20255</name>
</gene>
<dbReference type="Proteomes" id="UP001149822">
    <property type="component" value="Unassembled WGS sequence"/>
</dbReference>
<sequence length="85" mass="9511">MDQLTGQAGANGFFFDFEALDGIRIGTNVMDYEVGVDNITLGRRHVGLCSQAGGQDGYRLSGRSNGPQQRDRYLRRGRDRDQHHL</sequence>
<name>A0ABT4JA19_9RHOB</name>
<proteinExistence type="predicted"/>
<reference evidence="2" key="1">
    <citation type="submission" date="2022-12" db="EMBL/GenBank/DDBJ databases">
        <title>Paracoccus sp. EF6 isolated from a lake water.</title>
        <authorList>
            <person name="Liu H."/>
        </authorList>
    </citation>
    <scope>NUCLEOTIDE SEQUENCE</scope>
    <source>
        <strain evidence="2">EF6</strain>
    </source>
</reference>
<feature type="region of interest" description="Disordered" evidence="1">
    <location>
        <begin position="55"/>
        <end position="85"/>
    </location>
</feature>
<evidence type="ECO:0000313" key="3">
    <source>
        <dbReference type="Proteomes" id="UP001149822"/>
    </source>
</evidence>
<protein>
    <recommendedName>
        <fullName evidence="4">Porin</fullName>
    </recommendedName>
</protein>
<dbReference type="RefSeq" id="WP_268944028.1">
    <property type="nucleotide sequence ID" value="NZ_JAPTYD010000057.1"/>
</dbReference>
<evidence type="ECO:0000313" key="2">
    <source>
        <dbReference type="EMBL" id="MCZ0963931.1"/>
    </source>
</evidence>
<evidence type="ECO:0000256" key="1">
    <source>
        <dbReference type="SAM" id="MobiDB-lite"/>
    </source>
</evidence>
<accession>A0ABT4JA19</accession>